<name>A0A1J0AA74_9CYAN</name>
<dbReference type="Proteomes" id="UP000180235">
    <property type="component" value="Chromosome"/>
</dbReference>
<accession>A0A1J0AA74</accession>
<sequence length="77" mass="8880">MDSEYEYLKDLIKRGIEANMPRDASLILLGRIINTLERHEISLGEAYELEDMLDLGSREEYQNILSFATTGMPDLEE</sequence>
<organism evidence="1 2">
    <name type="scientific">Gloeomargarita lithophora Alchichica-D10</name>
    <dbReference type="NCBI Taxonomy" id="1188229"/>
    <lineage>
        <taxon>Bacteria</taxon>
        <taxon>Bacillati</taxon>
        <taxon>Cyanobacteriota</taxon>
        <taxon>Cyanophyceae</taxon>
        <taxon>Gloeomargaritales</taxon>
        <taxon>Gloeomargaritaceae</taxon>
        <taxon>Gloeomargarita</taxon>
    </lineage>
</organism>
<dbReference type="EMBL" id="CP017675">
    <property type="protein sequence ID" value="APB32844.1"/>
    <property type="molecule type" value="Genomic_DNA"/>
</dbReference>
<gene>
    <name evidence="1" type="ORF">GlitD10_0530</name>
</gene>
<dbReference type="AlphaFoldDB" id="A0A1J0AA74"/>
<dbReference type="KEGG" id="glt:GlitD10_0530"/>
<protein>
    <submittedName>
        <fullName evidence="1">Uncharacterized protein</fullName>
    </submittedName>
</protein>
<dbReference type="RefSeq" id="WP_071453523.1">
    <property type="nucleotide sequence ID" value="NZ_CP017675.1"/>
</dbReference>
<proteinExistence type="predicted"/>
<dbReference type="STRING" id="1188229.GlitD10_0530"/>
<reference evidence="1 2" key="1">
    <citation type="submission" date="2016-10" db="EMBL/GenBank/DDBJ databases">
        <title>Description of Gloeomargarita lithophora gen. nov., sp. nov., a thylakoid-bearing basal-branching cyanobacterium with intracellular carbonates, and proposal for Gloeomargaritales ord. nov.</title>
        <authorList>
            <person name="Moreira D."/>
            <person name="Tavera R."/>
            <person name="Benzerara K."/>
            <person name="Skouri-Panet F."/>
            <person name="Couradeau E."/>
            <person name="Gerard E."/>
            <person name="Loussert C."/>
            <person name="Novelo E."/>
            <person name="Zivanovic Y."/>
            <person name="Lopez-Garcia P."/>
        </authorList>
    </citation>
    <scope>NUCLEOTIDE SEQUENCE [LARGE SCALE GENOMIC DNA]</scope>
    <source>
        <strain evidence="1 2">D10</strain>
    </source>
</reference>
<keyword evidence="2" id="KW-1185">Reference proteome</keyword>
<dbReference type="OrthoDB" id="590552at2"/>
<evidence type="ECO:0000313" key="2">
    <source>
        <dbReference type="Proteomes" id="UP000180235"/>
    </source>
</evidence>
<evidence type="ECO:0000313" key="1">
    <source>
        <dbReference type="EMBL" id="APB32844.1"/>
    </source>
</evidence>